<dbReference type="EMBL" id="CP014476">
    <property type="protein sequence ID" value="AMK76109.1"/>
    <property type="molecule type" value="Genomic_DNA"/>
</dbReference>
<dbReference type="SUPFAM" id="SSF53335">
    <property type="entry name" value="S-adenosyl-L-methionine-dependent methyltransferases"/>
    <property type="match status" value="1"/>
</dbReference>
<dbReference type="STRING" id="1538553.JT25_006310"/>
<dbReference type="Gene3D" id="3.40.50.150">
    <property type="entry name" value="Vaccinia Virus protein VP39"/>
    <property type="match status" value="1"/>
</dbReference>
<dbReference type="RefSeq" id="WP_036276428.1">
    <property type="nucleotide sequence ID" value="NZ_CP014476.1"/>
</dbReference>
<dbReference type="KEGG" id="mdn:JT25_006310"/>
<dbReference type="OrthoDB" id="483152at2"/>
<name>A0A126T205_9GAMM</name>
<organism evidence="2 3">
    <name type="scientific">Methylomonas denitrificans</name>
    <dbReference type="NCBI Taxonomy" id="1538553"/>
    <lineage>
        <taxon>Bacteria</taxon>
        <taxon>Pseudomonadati</taxon>
        <taxon>Pseudomonadota</taxon>
        <taxon>Gammaproteobacteria</taxon>
        <taxon>Methylococcales</taxon>
        <taxon>Methylococcaceae</taxon>
        <taxon>Methylomonas</taxon>
    </lineage>
</organism>
<dbReference type="AlphaFoldDB" id="A0A126T205"/>
<dbReference type="InterPro" id="IPR029063">
    <property type="entry name" value="SAM-dependent_MTases_sf"/>
</dbReference>
<sequence>MLKKLIIATKPFRKKFGFIQGASLWLSLLKEKITAPGQLFRVHVPGIKKPIYLRAKTSDIEVFCQIFVHGELDVKIEPPVNYIVDAGANIGLSSIWFANRFPGVLIDSLEVDSNNITVLQLNTKDYSNINIVPKGLWYSATTLRIINPDAESWAFRVEDTDENDPMGFPATTIVELMKARDSKRIDVLKIDIEGAEKEVFESDTSWLSNIGTLFIELHDRLKPDCSRVVFDACSKYKHKKLVSGEYNVLFFSA</sequence>
<reference evidence="2 3" key="1">
    <citation type="journal article" date="2015" name="Environ. Microbiol.">
        <title>Methane oxidation coupled to nitrate reduction under hypoxia by the Gammaproteobacterium Methylomonas denitrificans, sp. nov. type strain FJG1.</title>
        <authorList>
            <person name="Kits K.D."/>
            <person name="Klotz M.G."/>
            <person name="Stein L.Y."/>
        </authorList>
    </citation>
    <scope>NUCLEOTIDE SEQUENCE [LARGE SCALE GENOMIC DNA]</scope>
    <source>
        <strain evidence="2 3">FJG1</strain>
    </source>
</reference>
<dbReference type="NCBIfam" id="TIGR01444">
    <property type="entry name" value="fkbM_fam"/>
    <property type="match status" value="1"/>
</dbReference>
<feature type="domain" description="Methyltransferase FkbM" evidence="1">
    <location>
        <begin position="113"/>
        <end position="220"/>
    </location>
</feature>
<evidence type="ECO:0000313" key="2">
    <source>
        <dbReference type="EMBL" id="AMK76109.1"/>
    </source>
</evidence>
<dbReference type="Pfam" id="PF05050">
    <property type="entry name" value="Methyltransf_21"/>
    <property type="match status" value="1"/>
</dbReference>
<evidence type="ECO:0000259" key="1">
    <source>
        <dbReference type="Pfam" id="PF05050"/>
    </source>
</evidence>
<gene>
    <name evidence="2" type="ORF">JT25_006310</name>
</gene>
<dbReference type="Proteomes" id="UP000030512">
    <property type="component" value="Chromosome"/>
</dbReference>
<evidence type="ECO:0000313" key="3">
    <source>
        <dbReference type="Proteomes" id="UP000030512"/>
    </source>
</evidence>
<accession>A0A126T205</accession>
<protein>
    <recommendedName>
        <fullName evidence="1">Methyltransferase FkbM domain-containing protein</fullName>
    </recommendedName>
</protein>
<dbReference type="InterPro" id="IPR006342">
    <property type="entry name" value="FkbM_mtfrase"/>
</dbReference>
<proteinExistence type="predicted"/>
<keyword evidence="3" id="KW-1185">Reference proteome</keyword>